<keyword evidence="7" id="KW-1185">Reference proteome</keyword>
<dbReference type="CDD" id="cd14014">
    <property type="entry name" value="STKc_PknB_like"/>
    <property type="match status" value="1"/>
</dbReference>
<dbReference type="InterPro" id="IPR000719">
    <property type="entry name" value="Prot_kinase_dom"/>
</dbReference>
<gene>
    <name evidence="6" type="ORF">Cha6605_3721</name>
</gene>
<evidence type="ECO:0000256" key="2">
    <source>
        <dbReference type="ARBA" id="ARBA00022741"/>
    </source>
</evidence>
<organism evidence="6 7">
    <name type="scientific">Chamaesiphon minutus (strain ATCC 27169 / PCC 6605)</name>
    <dbReference type="NCBI Taxonomy" id="1173020"/>
    <lineage>
        <taxon>Bacteria</taxon>
        <taxon>Bacillati</taxon>
        <taxon>Cyanobacteriota</taxon>
        <taxon>Cyanophyceae</taxon>
        <taxon>Gomontiellales</taxon>
        <taxon>Chamaesiphonaceae</taxon>
        <taxon>Chamaesiphon</taxon>
    </lineage>
</organism>
<dbReference type="STRING" id="1173020.Cha6605_3721"/>
<dbReference type="PANTHER" id="PTHR43289:SF34">
    <property type="entry name" value="SERINE_THREONINE-PROTEIN KINASE YBDM-RELATED"/>
    <property type="match status" value="1"/>
</dbReference>
<dbReference type="GO" id="GO:0004674">
    <property type="term" value="F:protein serine/threonine kinase activity"/>
    <property type="evidence" value="ECO:0007669"/>
    <property type="project" value="UniProtKB-KW"/>
</dbReference>
<evidence type="ECO:0000256" key="1">
    <source>
        <dbReference type="ARBA" id="ARBA00022679"/>
    </source>
</evidence>
<evidence type="ECO:0000256" key="3">
    <source>
        <dbReference type="ARBA" id="ARBA00022777"/>
    </source>
</evidence>
<keyword evidence="3 6" id="KW-0418">Kinase</keyword>
<feature type="domain" description="Protein kinase" evidence="5">
    <location>
        <begin position="14"/>
        <end position="288"/>
    </location>
</feature>
<dbReference type="SMART" id="SM00220">
    <property type="entry name" value="S_TKc"/>
    <property type="match status" value="1"/>
</dbReference>
<dbReference type="AlphaFoldDB" id="K9UKG6"/>
<proteinExistence type="predicted"/>
<dbReference type="KEGG" id="cmp:Cha6605_3721"/>
<dbReference type="eggNOG" id="COG0515">
    <property type="taxonomic scope" value="Bacteria"/>
</dbReference>
<keyword evidence="1" id="KW-0808">Transferase</keyword>
<evidence type="ECO:0000259" key="5">
    <source>
        <dbReference type="PROSITE" id="PS50011"/>
    </source>
</evidence>
<evidence type="ECO:0000256" key="4">
    <source>
        <dbReference type="ARBA" id="ARBA00022840"/>
    </source>
</evidence>
<reference evidence="6 7" key="1">
    <citation type="submission" date="2012-05" db="EMBL/GenBank/DDBJ databases">
        <title>Finished chromosome of genome of Chamaesiphon sp. PCC 6605.</title>
        <authorList>
            <consortium name="US DOE Joint Genome Institute"/>
            <person name="Gugger M."/>
            <person name="Coursin T."/>
            <person name="Rippka R."/>
            <person name="Tandeau De Marsac N."/>
            <person name="Huntemann M."/>
            <person name="Wei C.-L."/>
            <person name="Han J."/>
            <person name="Detter J.C."/>
            <person name="Han C."/>
            <person name="Tapia R."/>
            <person name="Chen A."/>
            <person name="Kyrpides N."/>
            <person name="Mavromatis K."/>
            <person name="Markowitz V."/>
            <person name="Szeto E."/>
            <person name="Ivanova N."/>
            <person name="Pagani I."/>
            <person name="Pati A."/>
            <person name="Goodwin L."/>
            <person name="Nordberg H.P."/>
            <person name="Cantor M.N."/>
            <person name="Hua S.X."/>
            <person name="Woyke T."/>
            <person name="Kerfeld C.A."/>
        </authorList>
    </citation>
    <scope>NUCLEOTIDE SEQUENCE [LARGE SCALE GENOMIC DNA]</scope>
    <source>
        <strain evidence="7">ATCC 27169 / PCC 6605</strain>
    </source>
</reference>
<accession>K9UKG6</accession>
<dbReference type="GO" id="GO:0005524">
    <property type="term" value="F:ATP binding"/>
    <property type="evidence" value="ECO:0007669"/>
    <property type="project" value="UniProtKB-KW"/>
</dbReference>
<name>K9UKG6_CHAP6</name>
<dbReference type="Proteomes" id="UP000010366">
    <property type="component" value="Chromosome"/>
</dbReference>
<keyword evidence="4" id="KW-0067">ATP-binding</keyword>
<dbReference type="HOGENOM" id="CLU_559980_0_0_3"/>
<evidence type="ECO:0000313" key="6">
    <source>
        <dbReference type="EMBL" id="AFY94694.1"/>
    </source>
</evidence>
<dbReference type="Gene3D" id="1.10.510.10">
    <property type="entry name" value="Transferase(Phosphotransferase) domain 1"/>
    <property type="match status" value="1"/>
</dbReference>
<dbReference type="EMBL" id="CP003600">
    <property type="protein sequence ID" value="AFY94694.1"/>
    <property type="molecule type" value="Genomic_DNA"/>
</dbReference>
<dbReference type="PROSITE" id="PS00108">
    <property type="entry name" value="PROTEIN_KINASE_ST"/>
    <property type="match status" value="1"/>
</dbReference>
<dbReference type="Pfam" id="PF00069">
    <property type="entry name" value="Pkinase"/>
    <property type="match status" value="1"/>
</dbReference>
<dbReference type="InterPro" id="IPR011009">
    <property type="entry name" value="Kinase-like_dom_sf"/>
</dbReference>
<dbReference type="Gene3D" id="3.30.200.20">
    <property type="entry name" value="Phosphorylase Kinase, domain 1"/>
    <property type="match status" value="1"/>
</dbReference>
<protein>
    <submittedName>
        <fullName evidence="6">Serine/threonine protein kinase</fullName>
    </submittedName>
</protein>
<sequence>MRDEFYGRLLVQRYQLLEIAGKGSMGQVYQAKDTLLGGVIVAVKFLSRSKMNQRVRDRFMREATVSALLGEKSIHIVKVRDYGVDDEEMPFYVMEYLKGDSLKDVMQNKPMPLPKFFSFMRQICLGLQCAHDGIEIDGNITQVVHRDIKPSNIIITKDATLGELVKVLDFGIALLKSDESPTGFMGTPAYCSPEQMDGKTLDNRADIYSLGIMMFQMLTGELPLKPKASSFEGWFQSHHYQTPKLFNEVKAKLDLPQQLMDIVNKCMAKTATQRPSSVTEVLKVLEQIEQNQSQVSAPLITKNQGQESSAQLKTPPTADDICRQSIWPKDKPRAEIVFPQLIPHEQTELATMWIMLARSDIEKYQNNKPHSQFLFVGSPHPMLLWLTTLYQDEQQHRMLPCYLDLKKPLGEKILQILTQTSTYRLVLFALEGDEHCVCTILGKIPTRKTQLLKEWLTESQNTPSTHSQIKESKRSLKEELETLKPKLVASLQRQISKK</sequence>
<evidence type="ECO:0000313" key="7">
    <source>
        <dbReference type="Proteomes" id="UP000010366"/>
    </source>
</evidence>
<dbReference type="PATRIC" id="fig|1173020.3.peg.4265"/>
<dbReference type="PROSITE" id="PS50011">
    <property type="entry name" value="PROTEIN_KINASE_DOM"/>
    <property type="match status" value="1"/>
</dbReference>
<dbReference type="InterPro" id="IPR008271">
    <property type="entry name" value="Ser/Thr_kinase_AS"/>
</dbReference>
<keyword evidence="2" id="KW-0547">Nucleotide-binding</keyword>
<dbReference type="PANTHER" id="PTHR43289">
    <property type="entry name" value="MITOGEN-ACTIVATED PROTEIN KINASE KINASE KINASE 20-RELATED"/>
    <property type="match status" value="1"/>
</dbReference>
<dbReference type="SUPFAM" id="SSF56112">
    <property type="entry name" value="Protein kinase-like (PK-like)"/>
    <property type="match status" value="1"/>
</dbReference>
<dbReference type="RefSeq" id="WP_015160814.1">
    <property type="nucleotide sequence ID" value="NC_019697.1"/>
</dbReference>
<keyword evidence="6" id="KW-0723">Serine/threonine-protein kinase</keyword>